<evidence type="ECO:0000313" key="2">
    <source>
        <dbReference type="Proteomes" id="UP000077927"/>
    </source>
</evidence>
<sequence>MGGSLLLRQPLRPEARGRRAPCILTCRAGKSLTQSARLHVMSVKGI</sequence>
<protein>
    <submittedName>
        <fullName evidence="1">Uncharacterized protein</fullName>
    </submittedName>
</protein>
<dbReference type="KEGG" id="rin:ACS15_4578"/>
<proteinExistence type="predicted"/>
<dbReference type="Proteomes" id="UP000077927">
    <property type="component" value="Chromosome 2"/>
</dbReference>
<dbReference type="AlphaFoldDB" id="A0AAC9FU69"/>
<evidence type="ECO:0000313" key="1">
    <source>
        <dbReference type="EMBL" id="ANH76569.1"/>
    </source>
</evidence>
<name>A0AAC9FU69_9RALS</name>
<dbReference type="EMBL" id="CP012606">
    <property type="protein sequence ID" value="ANH76569.1"/>
    <property type="molecule type" value="Genomic_DNA"/>
</dbReference>
<reference evidence="1 2" key="1">
    <citation type="submission" date="2015-09" db="EMBL/GenBank/DDBJ databases">
        <authorList>
            <person name="Xu Y."/>
            <person name="Nagy A."/>
            <person name="Liu N.T."/>
            <person name="Nou X."/>
        </authorList>
    </citation>
    <scope>NUCLEOTIDE SEQUENCE [LARGE SCALE GENOMIC DNA]</scope>
    <source>
        <strain evidence="1 2">FC1138</strain>
    </source>
</reference>
<gene>
    <name evidence="1" type="ORF">ACS15_4578</name>
</gene>
<accession>A0AAC9FU69</accession>
<organism evidence="1 2">
    <name type="scientific">Ralstonia insidiosa</name>
    <dbReference type="NCBI Taxonomy" id="190721"/>
    <lineage>
        <taxon>Bacteria</taxon>
        <taxon>Pseudomonadati</taxon>
        <taxon>Pseudomonadota</taxon>
        <taxon>Betaproteobacteria</taxon>
        <taxon>Burkholderiales</taxon>
        <taxon>Burkholderiaceae</taxon>
        <taxon>Ralstonia</taxon>
    </lineage>
</organism>